<dbReference type="EMBL" id="KE346376">
    <property type="protein sequence ID" value="KJE97922.1"/>
    <property type="molecule type" value="Genomic_DNA"/>
</dbReference>
<name>A0A0D2W0Z1_CAPO3</name>
<dbReference type="Proteomes" id="UP000008743">
    <property type="component" value="Unassembled WGS sequence"/>
</dbReference>
<reference evidence="2" key="1">
    <citation type="submission" date="2011-02" db="EMBL/GenBank/DDBJ databases">
        <title>The Genome Sequence of Capsaspora owczarzaki ATCC 30864.</title>
        <authorList>
            <person name="Russ C."/>
            <person name="Cuomo C."/>
            <person name="Burger G."/>
            <person name="Gray M.W."/>
            <person name="Holland P.W.H."/>
            <person name="King N."/>
            <person name="Lang F.B.F."/>
            <person name="Roger A.J."/>
            <person name="Ruiz-Trillo I."/>
            <person name="Young S.K."/>
            <person name="Zeng Q."/>
            <person name="Gargeya S."/>
            <person name="Alvarado L."/>
            <person name="Berlin A."/>
            <person name="Chapman S.B."/>
            <person name="Chen Z."/>
            <person name="Freedman E."/>
            <person name="Gellesch M."/>
            <person name="Goldberg J."/>
            <person name="Griggs A."/>
            <person name="Gujja S."/>
            <person name="Heilman E."/>
            <person name="Heiman D."/>
            <person name="Howarth C."/>
            <person name="Mehta T."/>
            <person name="Neiman D."/>
            <person name="Pearson M."/>
            <person name="Roberts A."/>
            <person name="Saif S."/>
            <person name="Shea T."/>
            <person name="Shenoy N."/>
            <person name="Sisk P."/>
            <person name="Stolte C."/>
            <person name="Sykes S."/>
            <person name="White J."/>
            <person name="Yandava C."/>
            <person name="Haas B."/>
            <person name="Nusbaum C."/>
            <person name="Birren B."/>
        </authorList>
    </citation>
    <scope>NUCLEOTIDE SEQUENCE</scope>
    <source>
        <strain evidence="2">ATCC 30864</strain>
    </source>
</reference>
<accession>A0A0D2W0Z1</accession>
<dbReference type="InParanoid" id="A0A0D2W0Z1"/>
<sequence length="115" mass="12807">METLNLPFDSTLQMQPCPPPLPPPIALQAERACSSSTSLSLSLLPSAHHPCLFEPVRRFPRHICSVLLSRLTHFPASLTSLTLLTHFTHFTHFTLVLRMARVSAAKKCFLTLTES</sequence>
<protein>
    <submittedName>
        <fullName evidence="1">Uncharacterized protein</fullName>
    </submittedName>
</protein>
<evidence type="ECO:0000313" key="2">
    <source>
        <dbReference type="Proteomes" id="UP000008743"/>
    </source>
</evidence>
<proteinExistence type="predicted"/>
<keyword evidence="2" id="KW-1185">Reference proteome</keyword>
<evidence type="ECO:0000313" key="1">
    <source>
        <dbReference type="EMBL" id="KJE97922.1"/>
    </source>
</evidence>
<dbReference type="AlphaFoldDB" id="A0A0D2W0Z1"/>
<gene>
    <name evidence="1" type="ORF">CAOG_010168</name>
</gene>
<organism evidence="1 2">
    <name type="scientific">Capsaspora owczarzaki (strain ATCC 30864)</name>
    <dbReference type="NCBI Taxonomy" id="595528"/>
    <lineage>
        <taxon>Eukaryota</taxon>
        <taxon>Filasterea</taxon>
        <taxon>Capsaspora</taxon>
    </lineage>
</organism>